<feature type="region of interest" description="Disordered" evidence="5">
    <location>
        <begin position="551"/>
        <end position="594"/>
    </location>
</feature>
<dbReference type="Proteomes" id="UP000224006">
    <property type="component" value="Chromosome XII"/>
</dbReference>
<dbReference type="InterPro" id="IPR043358">
    <property type="entry name" value="GNL1-like"/>
</dbReference>
<evidence type="ECO:0000259" key="6">
    <source>
        <dbReference type="Pfam" id="PF01926"/>
    </source>
</evidence>
<dbReference type="STRING" id="94643.A0A2A9M8T1"/>
<feature type="compositionally biased region" description="Low complexity" evidence="5">
    <location>
        <begin position="1041"/>
        <end position="1053"/>
    </location>
</feature>
<dbReference type="OrthoDB" id="61815at2759"/>
<keyword evidence="2" id="KW-0547">Nucleotide-binding</keyword>
<gene>
    <name evidence="7" type="ORF">BESB_022920</name>
</gene>
<dbReference type="AlphaFoldDB" id="A0A2A9M8T1"/>
<evidence type="ECO:0000256" key="4">
    <source>
        <dbReference type="ARBA" id="ARBA00023134"/>
    </source>
</evidence>
<feature type="region of interest" description="Disordered" evidence="5">
    <location>
        <begin position="790"/>
        <end position="821"/>
    </location>
</feature>
<feature type="compositionally biased region" description="Basic and acidic residues" evidence="5">
    <location>
        <begin position="872"/>
        <end position="896"/>
    </location>
</feature>
<dbReference type="InterPro" id="IPR027417">
    <property type="entry name" value="P-loop_NTPase"/>
</dbReference>
<evidence type="ECO:0000256" key="1">
    <source>
        <dbReference type="ARBA" id="ARBA00022490"/>
    </source>
</evidence>
<feature type="region of interest" description="Disordered" evidence="5">
    <location>
        <begin position="872"/>
        <end position="981"/>
    </location>
</feature>
<dbReference type="RefSeq" id="XP_029215809.1">
    <property type="nucleotide sequence ID" value="XM_029360994.1"/>
</dbReference>
<dbReference type="InterPro" id="IPR006073">
    <property type="entry name" value="GTP-bd"/>
</dbReference>
<evidence type="ECO:0000313" key="7">
    <source>
        <dbReference type="EMBL" id="PFH31800.1"/>
    </source>
</evidence>
<feature type="compositionally biased region" description="Basic and acidic residues" evidence="5">
    <location>
        <begin position="584"/>
        <end position="593"/>
    </location>
</feature>
<feature type="region of interest" description="Disordered" evidence="5">
    <location>
        <begin position="279"/>
        <end position="422"/>
    </location>
</feature>
<feature type="region of interest" description="Disordered" evidence="5">
    <location>
        <begin position="1014"/>
        <end position="1053"/>
    </location>
</feature>
<dbReference type="KEGG" id="bbes:BESB_022920"/>
<dbReference type="PANTHER" id="PTHR45709:SF2">
    <property type="entry name" value="LARGE SUBUNIT GTPASE 1 HOMOLOG"/>
    <property type="match status" value="1"/>
</dbReference>
<dbReference type="PANTHER" id="PTHR45709">
    <property type="entry name" value="LARGE SUBUNIT GTPASE 1 HOMOLOG-RELATED"/>
    <property type="match status" value="1"/>
</dbReference>
<feature type="compositionally biased region" description="Basic and acidic residues" evidence="5">
    <location>
        <begin position="565"/>
        <end position="577"/>
    </location>
</feature>
<proteinExistence type="predicted"/>
<feature type="compositionally biased region" description="Basic residues" evidence="5">
    <location>
        <begin position="299"/>
        <end position="314"/>
    </location>
</feature>
<dbReference type="GO" id="GO:0003924">
    <property type="term" value="F:GTPase activity"/>
    <property type="evidence" value="ECO:0007669"/>
    <property type="project" value="InterPro"/>
</dbReference>
<feature type="compositionally biased region" description="Basic and acidic residues" evidence="5">
    <location>
        <begin position="804"/>
        <end position="813"/>
    </location>
</feature>
<dbReference type="SUPFAM" id="SSF52540">
    <property type="entry name" value="P-loop containing nucleoside triphosphate hydrolases"/>
    <property type="match status" value="1"/>
</dbReference>
<keyword evidence="4" id="KW-0342">GTP-binding</keyword>
<feature type="compositionally biased region" description="Low complexity" evidence="5">
    <location>
        <begin position="220"/>
        <end position="232"/>
    </location>
</feature>
<dbReference type="VEuPathDB" id="ToxoDB:BESB_022920"/>
<dbReference type="EMBL" id="NWUJ01000013">
    <property type="protein sequence ID" value="PFH31800.1"/>
    <property type="molecule type" value="Genomic_DNA"/>
</dbReference>
<feature type="compositionally biased region" description="Acidic residues" evidence="5">
    <location>
        <begin position="931"/>
        <end position="940"/>
    </location>
</feature>
<protein>
    <recommendedName>
        <fullName evidence="6">G domain-containing protein</fullName>
    </recommendedName>
</protein>
<keyword evidence="1" id="KW-0963">Cytoplasm</keyword>
<keyword evidence="3" id="KW-0378">Hydrolase</keyword>
<feature type="compositionally biased region" description="Basic and acidic residues" evidence="5">
    <location>
        <begin position="1017"/>
        <end position="1033"/>
    </location>
</feature>
<dbReference type="GO" id="GO:0005829">
    <property type="term" value="C:cytosol"/>
    <property type="evidence" value="ECO:0007669"/>
    <property type="project" value="TreeGrafter"/>
</dbReference>
<evidence type="ECO:0000256" key="2">
    <source>
        <dbReference type="ARBA" id="ARBA00022741"/>
    </source>
</evidence>
<feature type="compositionally biased region" description="Basic residues" evidence="5">
    <location>
        <begin position="242"/>
        <end position="253"/>
    </location>
</feature>
<organism evidence="7 8">
    <name type="scientific">Besnoitia besnoiti</name>
    <name type="common">Apicomplexan protozoan</name>
    <dbReference type="NCBI Taxonomy" id="94643"/>
    <lineage>
        <taxon>Eukaryota</taxon>
        <taxon>Sar</taxon>
        <taxon>Alveolata</taxon>
        <taxon>Apicomplexa</taxon>
        <taxon>Conoidasida</taxon>
        <taxon>Coccidia</taxon>
        <taxon>Eucoccidiorida</taxon>
        <taxon>Eimeriorina</taxon>
        <taxon>Sarcocystidae</taxon>
        <taxon>Besnoitia</taxon>
    </lineage>
</organism>
<dbReference type="GO" id="GO:0005525">
    <property type="term" value="F:GTP binding"/>
    <property type="evidence" value="ECO:0007669"/>
    <property type="project" value="UniProtKB-KW"/>
</dbReference>
<dbReference type="GeneID" id="40307352"/>
<name>A0A2A9M8T1_BESBE</name>
<accession>A0A2A9M8T1</accession>
<feature type="compositionally biased region" description="Basic and acidic residues" evidence="5">
    <location>
        <begin position="942"/>
        <end position="967"/>
    </location>
</feature>
<comment type="caution">
    <text evidence="7">The sequence shown here is derived from an EMBL/GenBank/DDBJ whole genome shotgun (WGS) entry which is preliminary data.</text>
</comment>
<feature type="compositionally biased region" description="Low complexity" evidence="5">
    <location>
        <begin position="400"/>
        <end position="421"/>
    </location>
</feature>
<reference evidence="7 8" key="1">
    <citation type="submission" date="2017-09" db="EMBL/GenBank/DDBJ databases">
        <title>Genome sequencing of Besnoitia besnoiti strain Bb-Ger1.</title>
        <authorList>
            <person name="Schares G."/>
            <person name="Venepally P."/>
            <person name="Lorenzi H.A."/>
        </authorList>
    </citation>
    <scope>NUCLEOTIDE SEQUENCE [LARGE SCALE GENOMIC DNA]</scope>
    <source>
        <strain evidence="7 8">Bb-Ger1</strain>
    </source>
</reference>
<evidence type="ECO:0000313" key="8">
    <source>
        <dbReference type="Proteomes" id="UP000224006"/>
    </source>
</evidence>
<feature type="compositionally biased region" description="Acidic residues" evidence="5">
    <location>
        <begin position="318"/>
        <end position="399"/>
    </location>
</feature>
<evidence type="ECO:0000256" key="5">
    <source>
        <dbReference type="SAM" id="MobiDB-lite"/>
    </source>
</evidence>
<feature type="domain" description="G" evidence="6">
    <location>
        <begin position="675"/>
        <end position="730"/>
    </location>
</feature>
<dbReference type="Pfam" id="PF01926">
    <property type="entry name" value="MMR_HSR1"/>
    <property type="match status" value="1"/>
</dbReference>
<feature type="compositionally biased region" description="Acidic residues" evidence="5">
    <location>
        <begin position="911"/>
        <end position="920"/>
    </location>
</feature>
<dbReference type="CDD" id="cd01857">
    <property type="entry name" value="HSR1_MMR1"/>
    <property type="match status" value="1"/>
</dbReference>
<evidence type="ECO:0000256" key="3">
    <source>
        <dbReference type="ARBA" id="ARBA00022801"/>
    </source>
</evidence>
<dbReference type="Gene3D" id="3.40.50.300">
    <property type="entry name" value="P-loop containing nucleotide triphosphate hydrolases"/>
    <property type="match status" value="1"/>
</dbReference>
<keyword evidence="8" id="KW-1185">Reference proteome</keyword>
<sequence length="1053" mass="115122">MPPKKKTQARRQRAAAGSTFGRALLHQRLMAHQRQQDTFFSTIKAEQEGQRDPKIIPSLAEAAAPSGAASAASAASAAQASFTSHEGRGIAVTGGSSKHHLLDFLAGRNIDPSFLEAEKKKRSHNLQSLTQQSELDFYLSTVLASQEHFMIDRVDARLLANHEEGSAYFEAQPVFKTPGAELRRPAAASDEEEQDIPIPRRPFKFPVVWFEGEHAAETLARGGDPAGAAAEDAAAERERRRSERRKVEKMRRRNRQRVAVLLKGKMEEATIHNVEFVSAHRQEQRVKWAKKRQREEERRKKRKGAARNGSHARKVLVDSDEDFDDPDESQEGEDGDEKAALEEESGEEEAGDNEEEKDAEEEDQDEEEEDEEEEDEDGDEEDEDEEDGEASDGSSEEDASVSAAAAHSPASAPGAPPAAASLPRTAAELDALERDAFLRWRREVAVLEEQKNYSLSPFERNLDVWRQLWRVVEKAHLLLHIVDGRDIRFFRSLDLEKFVGEVDTRKQVLLVVNKADLIPPSVRRAWAEALGKEGIPFVFFSALRELEVQAKEGEETQNKSSVQRSRNEGEAADDVRQGGEGGEGAEKGKKDESDGAFLGCWLDEEKEDVDAASASGEAATELSPPVLRTENLLALLCERRERFLASFFAKKREEAGAAQATDDGASADTLPPFIVGLVGFPNVGKSSVINALLGSKRVCVSKTPGKTRHLQTLCVGDTGLTLCDCPGLVFPRRVATKHHLVVNGVLPLDHMRGDFLPSIQLLCDRIPEQLLGRYGLPPPPSAALELPKRALAKSAARRGRQERRRGGEADPKPGGDGAPERLQLQAPVFLEALAQKRRFTAGGKGGQWDLYRVAKMVLKDYAAGRLTACRCPDGRYCDGSAERRQKEERKRGESRSARAALDPEEARADDPQDSGEEEEPSQNRQVPGDESGGDDSEASEAESGKASDSGDKPSQREAGAHLSRNDGDAAALLGPDLGEAEGLDPRLLQDLLDLSLDQDLAQIVGAEGSVLGLSESGGRRGKEVSFFKKERSSTGKRRPHSSAASLGLAADSA</sequence>
<feature type="region of interest" description="Disordered" evidence="5">
    <location>
        <begin position="218"/>
        <end position="253"/>
    </location>
</feature>